<feature type="transmembrane region" description="Helical" evidence="1">
    <location>
        <begin position="106"/>
        <end position="124"/>
    </location>
</feature>
<gene>
    <name evidence="2" type="ORF">METZ01_LOCUS415071</name>
</gene>
<evidence type="ECO:0000256" key="1">
    <source>
        <dbReference type="SAM" id="Phobius"/>
    </source>
</evidence>
<accession>A0A382WTP4</accession>
<sequence>ILLTMAIAGAWVALNFQAPARRRKITLALLGGMILFLAGMFFLTWTFGMILNLDLYLPFGHADDTMNHANHLVWPLSVYIQVLVMLLFLAPVLFGLMGIWGLSKRMVNWSMAYMLIFLGLYALLSYEGVVSQLSSASDPHAPGLNPLPTQIGEADSLGGLISGEVWELLLVAILLMVYSETAQATIRFLEYAFRLPESCKKDPEYVRQFQSILNTHMHHTVVVIFAVGFVTMLALKFDDLIIDIVGWAGSGQWSGQVRESLELRLTYGKVISAML</sequence>
<evidence type="ECO:0000313" key="2">
    <source>
        <dbReference type="EMBL" id="SVD62217.1"/>
    </source>
</evidence>
<feature type="transmembrane region" description="Helical" evidence="1">
    <location>
        <begin position="217"/>
        <end position="235"/>
    </location>
</feature>
<protein>
    <submittedName>
        <fullName evidence="2">Uncharacterized protein</fullName>
    </submittedName>
</protein>
<feature type="transmembrane region" description="Helical" evidence="1">
    <location>
        <begin position="27"/>
        <end position="52"/>
    </location>
</feature>
<reference evidence="2" key="1">
    <citation type="submission" date="2018-05" db="EMBL/GenBank/DDBJ databases">
        <authorList>
            <person name="Lanie J.A."/>
            <person name="Ng W.-L."/>
            <person name="Kazmierczak K.M."/>
            <person name="Andrzejewski T.M."/>
            <person name="Davidsen T.M."/>
            <person name="Wayne K.J."/>
            <person name="Tettelin H."/>
            <person name="Glass J.I."/>
            <person name="Rusch D."/>
            <person name="Podicherti R."/>
            <person name="Tsui H.-C.T."/>
            <person name="Winkler M.E."/>
        </authorList>
    </citation>
    <scope>NUCLEOTIDE SEQUENCE</scope>
</reference>
<keyword evidence="1" id="KW-0472">Membrane</keyword>
<dbReference type="EMBL" id="UINC01162454">
    <property type="protein sequence ID" value="SVD62217.1"/>
    <property type="molecule type" value="Genomic_DNA"/>
</dbReference>
<feature type="non-terminal residue" evidence="2">
    <location>
        <position position="275"/>
    </location>
</feature>
<dbReference type="AlphaFoldDB" id="A0A382WTP4"/>
<keyword evidence="1" id="KW-0812">Transmembrane</keyword>
<proteinExistence type="predicted"/>
<organism evidence="2">
    <name type="scientific">marine metagenome</name>
    <dbReference type="NCBI Taxonomy" id="408172"/>
    <lineage>
        <taxon>unclassified sequences</taxon>
        <taxon>metagenomes</taxon>
        <taxon>ecological metagenomes</taxon>
    </lineage>
</organism>
<keyword evidence="1" id="KW-1133">Transmembrane helix</keyword>
<feature type="non-terminal residue" evidence="2">
    <location>
        <position position="1"/>
    </location>
</feature>
<feature type="transmembrane region" description="Helical" evidence="1">
    <location>
        <begin position="157"/>
        <end position="178"/>
    </location>
</feature>
<feature type="transmembrane region" description="Helical" evidence="1">
    <location>
        <begin position="72"/>
        <end position="94"/>
    </location>
</feature>
<name>A0A382WTP4_9ZZZZ</name>